<dbReference type="Gene3D" id="3.40.190.10">
    <property type="entry name" value="Periplasmic binding protein-like II"/>
    <property type="match status" value="1"/>
</dbReference>
<accession>A0ABQ5R1Z8</accession>
<dbReference type="InterPro" id="IPR000914">
    <property type="entry name" value="SBP_5_dom"/>
</dbReference>
<evidence type="ECO:0000259" key="5">
    <source>
        <dbReference type="Pfam" id="PF00496"/>
    </source>
</evidence>
<feature type="domain" description="Solute-binding protein family 5" evidence="5">
    <location>
        <begin position="86"/>
        <end position="465"/>
    </location>
</feature>
<comment type="subcellular location">
    <subcellularLocation>
        <location evidence="1">Cell membrane</location>
        <topology evidence="1">Lipid-anchor</topology>
    </subcellularLocation>
</comment>
<dbReference type="InterPro" id="IPR039424">
    <property type="entry name" value="SBP_5"/>
</dbReference>
<dbReference type="Pfam" id="PF00496">
    <property type="entry name" value="SBP_bac_5"/>
    <property type="match status" value="1"/>
</dbReference>
<reference evidence="6" key="1">
    <citation type="submission" date="2022-12" db="EMBL/GenBank/DDBJ databases">
        <title>New Phytohabitans aurantiacus sp. RD004123 nov., an actinomycete isolated from soil.</title>
        <authorList>
            <person name="Triningsih D.W."/>
            <person name="Harunari E."/>
            <person name="Igarashi Y."/>
        </authorList>
    </citation>
    <scope>NUCLEOTIDE SEQUENCE</scope>
    <source>
        <strain evidence="6">RD004123</strain>
    </source>
</reference>
<dbReference type="SUPFAM" id="SSF53850">
    <property type="entry name" value="Periplasmic binding protein-like II"/>
    <property type="match status" value="1"/>
</dbReference>
<dbReference type="Proteomes" id="UP001144280">
    <property type="component" value="Unassembled WGS sequence"/>
</dbReference>
<gene>
    <name evidence="6" type="ORF">Pa4123_59960</name>
</gene>
<dbReference type="PROSITE" id="PS51257">
    <property type="entry name" value="PROKAR_LIPOPROTEIN"/>
    <property type="match status" value="1"/>
</dbReference>
<dbReference type="InterPro" id="IPR023765">
    <property type="entry name" value="SBP_5_CS"/>
</dbReference>
<dbReference type="PANTHER" id="PTHR30290:SF82">
    <property type="entry name" value="ABC-TYPE DIPEPTIDE_OLIGOPEPTIDE TRANSPORT SYSTEM, PERIPLASMIC COMPONENT"/>
    <property type="match status" value="1"/>
</dbReference>
<evidence type="ECO:0000256" key="3">
    <source>
        <dbReference type="ARBA" id="ARBA00022729"/>
    </source>
</evidence>
<evidence type="ECO:0000313" key="7">
    <source>
        <dbReference type="Proteomes" id="UP001144280"/>
    </source>
</evidence>
<comment type="caution">
    <text evidence="6">The sequence shown here is derived from an EMBL/GenBank/DDBJ whole genome shotgun (WGS) entry which is preliminary data.</text>
</comment>
<organism evidence="6 7">
    <name type="scientific">Phytohabitans aurantiacus</name>
    <dbReference type="NCBI Taxonomy" id="3016789"/>
    <lineage>
        <taxon>Bacteria</taxon>
        <taxon>Bacillati</taxon>
        <taxon>Actinomycetota</taxon>
        <taxon>Actinomycetes</taxon>
        <taxon>Micromonosporales</taxon>
        <taxon>Micromonosporaceae</taxon>
    </lineage>
</organism>
<dbReference type="RefSeq" id="WP_281901235.1">
    <property type="nucleotide sequence ID" value="NZ_BSDI01000035.1"/>
</dbReference>
<evidence type="ECO:0000256" key="2">
    <source>
        <dbReference type="ARBA" id="ARBA00005695"/>
    </source>
</evidence>
<evidence type="ECO:0000256" key="1">
    <source>
        <dbReference type="ARBA" id="ARBA00004193"/>
    </source>
</evidence>
<evidence type="ECO:0000313" key="6">
    <source>
        <dbReference type="EMBL" id="GLI00720.1"/>
    </source>
</evidence>
<dbReference type="CDD" id="cd08509">
    <property type="entry name" value="PBP2_TmCBP_oligosaccharides_like"/>
    <property type="match status" value="1"/>
</dbReference>
<feature type="chain" id="PRO_5047243827" evidence="4">
    <location>
        <begin position="25"/>
        <end position="575"/>
    </location>
</feature>
<dbReference type="PROSITE" id="PS01040">
    <property type="entry name" value="SBP_BACTERIAL_5"/>
    <property type="match status" value="1"/>
</dbReference>
<proteinExistence type="inferred from homology"/>
<dbReference type="PIRSF" id="PIRSF002741">
    <property type="entry name" value="MppA"/>
    <property type="match status" value="1"/>
</dbReference>
<sequence>MRTRPRYIAALFTAVLLATTACEGGDSGSSGNSSNGGQYPRNETLYTSGSAWGPPTTWNPIVPGYATGTVGLVYEPLFIFNPEKLELEPWLAEKGEWSADNKTYTVTLRDGVKWSDDKPLTADDVKYTVELGKIKAVPYSNLWNWLASVEATDQRTVKFTFSDPRVQEWENWLYENAIVPKHIWESRSEADITTHKNEKPVGSGPYVYQAHAQDRMVWKKKDGWWAEKALNLKVAPTYVVDIVNSSNEVALGLLTSGRLDLSNNFLPGVANLLKGDFKVKTYYAEPPYMLSANTAMLIPNTTKAPMNDVAFRKALAESIEVKKIVEGVYGNIVKASNPTGLLPVYDQYVDQATVSSSGFTFDTNKAKATLAAAGYKDTNGDGKVEDKAGKPISLKLIVPSGWTDWMEAARVIAEGAQAAGLNIVAEFPDAAALDDARTAGKFDLLLNNWTGVSNTPWTYYNYLFQMPVQAQQFSANFSRYQNQAAWELVQKLSRTPSSDPAYKTTIAELQKIQLTEMPAIPLWYNGMWAQYTESAWTNWPSEAAGAPKDFPSTWNNMWELGSIKMLTQLKPVSSK</sequence>
<keyword evidence="3 4" id="KW-0732">Signal</keyword>
<dbReference type="PANTHER" id="PTHR30290">
    <property type="entry name" value="PERIPLASMIC BINDING COMPONENT OF ABC TRANSPORTER"/>
    <property type="match status" value="1"/>
</dbReference>
<protein>
    <submittedName>
        <fullName evidence="6">ABC transporter substrate-binding protein</fullName>
    </submittedName>
</protein>
<keyword evidence="7" id="KW-1185">Reference proteome</keyword>
<dbReference type="EMBL" id="BSDI01000035">
    <property type="protein sequence ID" value="GLI00720.1"/>
    <property type="molecule type" value="Genomic_DNA"/>
</dbReference>
<dbReference type="Gene3D" id="3.10.105.10">
    <property type="entry name" value="Dipeptide-binding Protein, Domain 3"/>
    <property type="match status" value="1"/>
</dbReference>
<comment type="similarity">
    <text evidence="2">Belongs to the bacterial solute-binding protein 5 family.</text>
</comment>
<dbReference type="Gene3D" id="3.90.76.10">
    <property type="entry name" value="Dipeptide-binding Protein, Domain 1"/>
    <property type="match status" value="1"/>
</dbReference>
<dbReference type="InterPro" id="IPR030678">
    <property type="entry name" value="Peptide/Ni-bd"/>
</dbReference>
<name>A0ABQ5R1Z8_9ACTN</name>
<evidence type="ECO:0000256" key="4">
    <source>
        <dbReference type="SAM" id="SignalP"/>
    </source>
</evidence>
<feature type="signal peptide" evidence="4">
    <location>
        <begin position="1"/>
        <end position="24"/>
    </location>
</feature>